<keyword evidence="3 6" id="KW-0812">Transmembrane</keyword>
<feature type="transmembrane region" description="Helical" evidence="6">
    <location>
        <begin position="84"/>
        <end position="114"/>
    </location>
</feature>
<name>A0A8C6UBL2_9GOBI</name>
<evidence type="ECO:0000256" key="6">
    <source>
        <dbReference type="SAM" id="Phobius"/>
    </source>
</evidence>
<dbReference type="Pfam" id="PF25807">
    <property type="entry name" value="Clarin-2"/>
    <property type="match status" value="1"/>
</dbReference>
<comment type="similarity">
    <text evidence="2">Belongs to the clarin family.</text>
</comment>
<dbReference type="Ensembl" id="ENSNMLT00000037782.1">
    <property type="protein sequence ID" value="ENSNMLP00000033915.1"/>
    <property type="gene ID" value="ENSNMLG00000021160.1"/>
</dbReference>
<reference evidence="7" key="2">
    <citation type="submission" date="2025-09" db="UniProtKB">
        <authorList>
            <consortium name="Ensembl"/>
        </authorList>
    </citation>
    <scope>IDENTIFICATION</scope>
</reference>
<protein>
    <submittedName>
        <fullName evidence="7">Clarin 3</fullName>
    </submittedName>
</protein>
<reference evidence="7" key="1">
    <citation type="submission" date="2025-08" db="UniProtKB">
        <authorList>
            <consortium name="Ensembl"/>
        </authorList>
    </citation>
    <scope>IDENTIFICATION</scope>
</reference>
<evidence type="ECO:0000256" key="1">
    <source>
        <dbReference type="ARBA" id="ARBA00004141"/>
    </source>
</evidence>
<evidence type="ECO:0000256" key="3">
    <source>
        <dbReference type="ARBA" id="ARBA00022692"/>
    </source>
</evidence>
<accession>A0A8C6UBL2</accession>
<feature type="transmembrane region" description="Helical" evidence="6">
    <location>
        <begin position="126"/>
        <end position="148"/>
    </location>
</feature>
<feature type="transmembrane region" description="Helical" evidence="6">
    <location>
        <begin position="180"/>
        <end position="202"/>
    </location>
</feature>
<comment type="subcellular location">
    <subcellularLocation>
        <location evidence="1">Membrane</location>
        <topology evidence="1">Multi-pass membrane protein</topology>
    </subcellularLocation>
</comment>
<evidence type="ECO:0000256" key="5">
    <source>
        <dbReference type="ARBA" id="ARBA00023136"/>
    </source>
</evidence>
<feature type="transmembrane region" description="Helical" evidence="6">
    <location>
        <begin position="7"/>
        <end position="28"/>
    </location>
</feature>
<dbReference type="Proteomes" id="UP000694523">
    <property type="component" value="Unplaced"/>
</dbReference>
<dbReference type="InterPro" id="IPR026748">
    <property type="entry name" value="Clarin"/>
</dbReference>
<keyword evidence="8" id="KW-1185">Reference proteome</keyword>
<dbReference type="GO" id="GO:0007605">
    <property type="term" value="P:sensory perception of sound"/>
    <property type="evidence" value="ECO:0007669"/>
    <property type="project" value="UniProtKB-ARBA"/>
</dbReference>
<dbReference type="AlphaFoldDB" id="A0A8C6UBL2"/>
<sequence>MPSSQKIIYFMACACSTSVSAALLAYAMSESWARTRLECSRRNDTFDGFAVITWDLFSGFYQRDKCPLVGSQSTFNVFKVLNGAALILSALVVLFLVVCLICSACSILIALYNCVSNPYQTYMGPIGVYVSSSISACLSAVVLIIYAVTVTVSNMAETIVLSEAGGSQVILRNKISEFHLGYFLVIPYTVLSLGAIAVVYLYDHAAYTQRMEQQRPTEDAPKEITVHLHSIKSFLVLVKDKKCKKLTIN</sequence>
<organism evidence="7 8">
    <name type="scientific">Neogobius melanostomus</name>
    <name type="common">round goby</name>
    <dbReference type="NCBI Taxonomy" id="47308"/>
    <lineage>
        <taxon>Eukaryota</taxon>
        <taxon>Metazoa</taxon>
        <taxon>Chordata</taxon>
        <taxon>Craniata</taxon>
        <taxon>Vertebrata</taxon>
        <taxon>Euteleostomi</taxon>
        <taxon>Actinopterygii</taxon>
        <taxon>Neopterygii</taxon>
        <taxon>Teleostei</taxon>
        <taxon>Neoteleostei</taxon>
        <taxon>Acanthomorphata</taxon>
        <taxon>Gobiaria</taxon>
        <taxon>Gobiiformes</taxon>
        <taxon>Gobioidei</taxon>
        <taxon>Gobiidae</taxon>
        <taxon>Benthophilinae</taxon>
        <taxon>Neogobiini</taxon>
        <taxon>Neogobius</taxon>
    </lineage>
</organism>
<evidence type="ECO:0000256" key="4">
    <source>
        <dbReference type="ARBA" id="ARBA00022989"/>
    </source>
</evidence>
<evidence type="ECO:0000313" key="7">
    <source>
        <dbReference type="Ensembl" id="ENSNMLP00000033915.1"/>
    </source>
</evidence>
<keyword evidence="5 6" id="KW-0472">Membrane</keyword>
<evidence type="ECO:0000256" key="2">
    <source>
        <dbReference type="ARBA" id="ARBA00005787"/>
    </source>
</evidence>
<dbReference type="GO" id="GO:0016020">
    <property type="term" value="C:membrane"/>
    <property type="evidence" value="ECO:0007669"/>
    <property type="project" value="UniProtKB-SubCell"/>
</dbReference>
<keyword evidence="4 6" id="KW-1133">Transmembrane helix</keyword>
<dbReference type="PANTHER" id="PTHR31548">
    <property type="entry name" value="CLARIN"/>
    <property type="match status" value="1"/>
</dbReference>
<dbReference type="PANTHER" id="PTHR31548:SF3">
    <property type="entry name" value="CLARIN-3"/>
    <property type="match status" value="1"/>
</dbReference>
<proteinExistence type="inferred from homology"/>
<evidence type="ECO:0000313" key="8">
    <source>
        <dbReference type="Proteomes" id="UP000694523"/>
    </source>
</evidence>